<dbReference type="PATRIC" id="fig|449.7.peg.1822"/>
<evidence type="ECO:0000256" key="8">
    <source>
        <dbReference type="HAMAP-Rule" id="MF_00837"/>
    </source>
</evidence>
<dbReference type="STRING" id="449.LHA_0032"/>
<name>A0A0A8UKE2_LEGHA</name>
<comment type="similarity">
    <text evidence="2 8">Belongs to the lipid A palmitoyltransferase family.</text>
</comment>
<dbReference type="HOGENOM" id="CLU_104099_0_0_6"/>
<dbReference type="Proteomes" id="UP000032803">
    <property type="component" value="Chromosome I"/>
</dbReference>
<dbReference type="Gene3D" id="2.40.160.20">
    <property type="match status" value="1"/>
</dbReference>
<comment type="catalytic activity">
    <reaction evidence="8">
        <text>a lipid IIA + a 1,2-diacyl-sn-glycero-3-phosphocholine = a lipid IIB + a 2-acyl-sn-glycero-3-phosphocholine</text>
        <dbReference type="Rhea" id="RHEA:74283"/>
        <dbReference type="ChEBI" id="CHEBI:57643"/>
        <dbReference type="ChEBI" id="CHEBI:57875"/>
        <dbReference type="ChEBI" id="CHEBI:193144"/>
        <dbReference type="ChEBI" id="CHEBI:193145"/>
        <dbReference type="EC" id="2.3.1.251"/>
    </reaction>
</comment>
<dbReference type="Pfam" id="PF07017">
    <property type="entry name" value="PagP"/>
    <property type="match status" value="1"/>
</dbReference>
<dbReference type="RefSeq" id="WP_045104745.1">
    <property type="nucleotide sequence ID" value="NZ_LN681225.1"/>
</dbReference>
<dbReference type="GO" id="GO:0016746">
    <property type="term" value="F:acyltransferase activity"/>
    <property type="evidence" value="ECO:0007669"/>
    <property type="project" value="UniProtKB-UniRule"/>
</dbReference>
<dbReference type="AlphaFoldDB" id="A0A0A8UKE2"/>
<dbReference type="EMBL" id="LN681225">
    <property type="protein sequence ID" value="CEK09158.1"/>
    <property type="molecule type" value="Genomic_DNA"/>
</dbReference>
<evidence type="ECO:0000256" key="7">
    <source>
        <dbReference type="ARBA" id="ARBA00023315"/>
    </source>
</evidence>
<comment type="catalytic activity">
    <reaction evidence="8">
        <text>a lipid IVA + a 1,2-diacyl-sn-glycero-3-phosphocholine = a lipid IVB + a 2-acyl-sn-glycero-3-phosphocholine</text>
        <dbReference type="Rhea" id="RHEA:74279"/>
        <dbReference type="ChEBI" id="CHEBI:57643"/>
        <dbReference type="ChEBI" id="CHEBI:57875"/>
        <dbReference type="ChEBI" id="CHEBI:176425"/>
        <dbReference type="ChEBI" id="CHEBI:193143"/>
        <dbReference type="EC" id="2.3.1.251"/>
    </reaction>
</comment>
<protein>
    <recommendedName>
        <fullName evidence="8">Lipid A acyltransferase PagP</fullName>
        <ecNumber evidence="8">2.3.1.251</ecNumber>
    </recommendedName>
    <alternativeName>
        <fullName evidence="8">Lipid A acylation protein</fullName>
    </alternativeName>
</protein>
<keyword evidence="10" id="KW-1185">Reference proteome</keyword>
<dbReference type="OrthoDB" id="9156803at2"/>
<sequence length="189" mass="21289" precursor="true">MKKILISLILLTCLNATYAGQYSETCSGWLSWFQPVCIRMHQLWNEGNNELYVTGYAWHNRFTYPSYKVKSYNELAWGGGLGKGLYDEKGDWHGIYALAFLDSHKNVEPALGYAFLKVAHLSDNTRIGAGYTVLVTARPDILNNIPFPGILPWISLSHRSVTLSATYVPGSGREGNVLFILGKWTFNFM</sequence>
<feature type="signal peptide" evidence="8">
    <location>
        <begin position="1"/>
        <end position="19"/>
    </location>
</feature>
<comment type="catalytic activity">
    <reaction evidence="8">
        <text>a lipid A + a 1,2-diacyl-sn-glycero-3-phosphocholine = a hepta-acyl lipid A + a 2-acyl-sn-glycero-3-phosphocholine</text>
        <dbReference type="Rhea" id="RHEA:74275"/>
        <dbReference type="ChEBI" id="CHEBI:57643"/>
        <dbReference type="ChEBI" id="CHEBI:57875"/>
        <dbReference type="ChEBI" id="CHEBI:193141"/>
        <dbReference type="ChEBI" id="CHEBI:193142"/>
        <dbReference type="EC" id="2.3.1.251"/>
    </reaction>
</comment>
<keyword evidence="7 8" id="KW-0012">Acyltransferase</keyword>
<evidence type="ECO:0000256" key="2">
    <source>
        <dbReference type="ARBA" id="ARBA00006368"/>
    </source>
</evidence>
<dbReference type="InterPro" id="IPR011250">
    <property type="entry name" value="OMP/PagP_B-barrel"/>
</dbReference>
<organism evidence="9 10">
    <name type="scientific">Legionella hackeliae</name>
    <dbReference type="NCBI Taxonomy" id="449"/>
    <lineage>
        <taxon>Bacteria</taxon>
        <taxon>Pseudomonadati</taxon>
        <taxon>Pseudomonadota</taxon>
        <taxon>Gammaproteobacteria</taxon>
        <taxon>Legionellales</taxon>
        <taxon>Legionellaceae</taxon>
        <taxon>Legionella</taxon>
    </lineage>
</organism>
<evidence type="ECO:0000256" key="1">
    <source>
        <dbReference type="ARBA" id="ARBA00004442"/>
    </source>
</evidence>
<dbReference type="EC" id="2.3.1.251" evidence="8"/>
<dbReference type="GO" id="GO:0009279">
    <property type="term" value="C:cell outer membrane"/>
    <property type="evidence" value="ECO:0007669"/>
    <property type="project" value="UniProtKB-SubCell"/>
</dbReference>
<dbReference type="KEGG" id="lha:LHA_0032"/>
<evidence type="ECO:0000313" key="9">
    <source>
        <dbReference type="EMBL" id="CEK09158.1"/>
    </source>
</evidence>
<keyword evidence="3 8" id="KW-0808">Transferase</keyword>
<feature type="active site" evidence="8">
    <location>
        <position position="103"/>
    </location>
</feature>
<accession>A0A0A8UKE2</accession>
<feature type="active site" evidence="8">
    <location>
        <position position="59"/>
    </location>
</feature>
<keyword evidence="4 8" id="KW-0732">Signal</keyword>
<evidence type="ECO:0000313" key="10">
    <source>
        <dbReference type="Proteomes" id="UP000032803"/>
    </source>
</evidence>
<feature type="site" description="Role in lipopolysaccharide recognition" evidence="8">
    <location>
        <position position="68"/>
    </location>
</feature>
<keyword evidence="5 8" id="KW-0472">Membrane</keyword>
<reference evidence="10" key="1">
    <citation type="submission" date="2014-09" db="EMBL/GenBank/DDBJ databases">
        <authorList>
            <person name="Gomez-Valero L."/>
        </authorList>
    </citation>
    <scope>NUCLEOTIDE SEQUENCE [LARGE SCALE GENOMIC DNA]</scope>
    <source>
        <strain evidence="10">ATCC35250</strain>
    </source>
</reference>
<comment type="subunit">
    <text evidence="8">Homodimer.</text>
</comment>
<proteinExistence type="inferred from homology"/>
<comment type="caution">
    <text evidence="8">Lacks conserved residue(s) required for the propagation of feature annotation.</text>
</comment>
<feature type="active site" evidence="8">
    <location>
        <position position="102"/>
    </location>
</feature>
<dbReference type="SUPFAM" id="SSF56925">
    <property type="entry name" value="OMPA-like"/>
    <property type="match status" value="1"/>
</dbReference>
<keyword evidence="6 8" id="KW-0998">Cell outer membrane</keyword>
<feature type="chain" id="PRO_5008984480" description="Lipid A acyltransferase PagP" evidence="8">
    <location>
        <begin position="20"/>
        <end position="189"/>
    </location>
</feature>
<dbReference type="GO" id="GO:0009245">
    <property type="term" value="P:lipid A biosynthetic process"/>
    <property type="evidence" value="ECO:0007669"/>
    <property type="project" value="UniProtKB-UniRule"/>
</dbReference>
<evidence type="ECO:0000256" key="3">
    <source>
        <dbReference type="ARBA" id="ARBA00022679"/>
    </source>
</evidence>
<comment type="function">
    <text evidence="8">Transfers a fatty acid residue from the sn-1 position of a phospholipid to the N-linked hydroxyfatty acid chain on the proximal unit of lipid A or its precursors.</text>
</comment>
<evidence type="ECO:0000256" key="6">
    <source>
        <dbReference type="ARBA" id="ARBA00023237"/>
    </source>
</evidence>
<evidence type="ECO:0000256" key="5">
    <source>
        <dbReference type="ARBA" id="ARBA00023136"/>
    </source>
</evidence>
<comment type="subcellular location">
    <subcellularLocation>
        <location evidence="1 8">Cell outer membrane</location>
    </subcellularLocation>
</comment>
<dbReference type="NCBIfam" id="NF008271">
    <property type="entry name" value="PRK11045.1"/>
    <property type="match status" value="1"/>
</dbReference>
<evidence type="ECO:0000256" key="4">
    <source>
        <dbReference type="ARBA" id="ARBA00022729"/>
    </source>
</evidence>
<dbReference type="InterPro" id="IPR009746">
    <property type="entry name" value="LipidA_acyl_PagP"/>
</dbReference>
<dbReference type="HAMAP" id="MF_00837">
    <property type="entry name" value="PagP_transferase"/>
    <property type="match status" value="1"/>
</dbReference>
<gene>
    <name evidence="8" type="primary">pagP</name>
    <name evidence="9" type="ORF">LHA_0032</name>
</gene>